<gene>
    <name evidence="2" type="ORF">EZ313_01850</name>
</gene>
<evidence type="ECO:0000313" key="3">
    <source>
        <dbReference type="Proteomes" id="UP000298180"/>
    </source>
</evidence>
<dbReference type="InterPro" id="IPR050491">
    <property type="entry name" value="AmpC-like"/>
</dbReference>
<dbReference type="OrthoDB" id="9799367at2"/>
<dbReference type="Gene3D" id="3.40.710.10">
    <property type="entry name" value="DD-peptidase/beta-lactamase superfamily"/>
    <property type="match status" value="1"/>
</dbReference>
<dbReference type="GO" id="GO:0016787">
    <property type="term" value="F:hydrolase activity"/>
    <property type="evidence" value="ECO:0007669"/>
    <property type="project" value="UniProtKB-KW"/>
</dbReference>
<keyword evidence="2" id="KW-0378">Hydrolase</keyword>
<dbReference type="EMBL" id="SMLM01000001">
    <property type="protein sequence ID" value="TFZ05440.1"/>
    <property type="molecule type" value="Genomic_DNA"/>
</dbReference>
<sequence>MDWNGPWLAPALDYVQDWLAFQVERFQQPGCVVAIARGNSLIGEYAFGHADLRTGKRMSRRHRFRIASHSKTFTAAAVLLLREEGRLGLDDPIGRYVDSLHPDVARARVAELLSHGAGITRDGDDAGQFADRRPYLTRDEVLEDLRRPQPLEPGVQLKYSNHGYALLGMMIEQVTGTPYADWMTHNVIRPAGLRETVPDMPLLPRGAQLASGHTAEFPFGQRRIVPGDNATHAIAPAGGFVSTAADTARFFAQLDPECEESILSPASRRAMVQRRWRDEVSTLEQWYGLGTMMTAPGPKEWFGHTGGLQGFTSRTSRFTANGLTVTVLTNAQDGLAWVWADGIQSILAAFQQHGAPARRVASWRGDWWSVYGCSHLVPVGDKVFQVAPAMHPPFDALTVEIEVTGKDRGIIRRASAYNSPGQAVRLVRDGRGKAREFWAGGTKLLTRGAIVKEVTGRYRATVPGRARSTS</sequence>
<dbReference type="InterPro" id="IPR012338">
    <property type="entry name" value="Beta-lactam/transpept-like"/>
</dbReference>
<dbReference type="SUPFAM" id="SSF56601">
    <property type="entry name" value="beta-lactamase/transpeptidase-like"/>
    <property type="match status" value="1"/>
</dbReference>
<comment type="caution">
    <text evidence="2">The sequence shown here is derived from an EMBL/GenBank/DDBJ whole genome shotgun (WGS) entry which is preliminary data.</text>
</comment>
<dbReference type="PANTHER" id="PTHR46825">
    <property type="entry name" value="D-ALANYL-D-ALANINE-CARBOXYPEPTIDASE/ENDOPEPTIDASE AMPH"/>
    <property type="match status" value="1"/>
</dbReference>
<reference evidence="2 3" key="1">
    <citation type="submission" date="2019-03" db="EMBL/GenBank/DDBJ databases">
        <title>Ramlibacter henchirensis DSM 14656, whole genome shotgun sequence.</title>
        <authorList>
            <person name="Zhang X."/>
            <person name="Feng G."/>
            <person name="Zhu H."/>
        </authorList>
    </citation>
    <scope>NUCLEOTIDE SEQUENCE [LARGE SCALE GENOMIC DNA]</scope>
    <source>
        <strain evidence="2 3">DSM 14656</strain>
    </source>
</reference>
<dbReference type="Proteomes" id="UP000298180">
    <property type="component" value="Unassembled WGS sequence"/>
</dbReference>
<dbReference type="Pfam" id="PF00144">
    <property type="entry name" value="Beta-lactamase"/>
    <property type="match status" value="1"/>
</dbReference>
<accession>A0A4Z0C4Q8</accession>
<evidence type="ECO:0000259" key="1">
    <source>
        <dbReference type="Pfam" id="PF00144"/>
    </source>
</evidence>
<organism evidence="2 3">
    <name type="scientific">Ramlibacter henchirensis</name>
    <dbReference type="NCBI Taxonomy" id="204072"/>
    <lineage>
        <taxon>Bacteria</taxon>
        <taxon>Pseudomonadati</taxon>
        <taxon>Pseudomonadota</taxon>
        <taxon>Betaproteobacteria</taxon>
        <taxon>Burkholderiales</taxon>
        <taxon>Comamonadaceae</taxon>
        <taxon>Ramlibacter</taxon>
    </lineage>
</organism>
<dbReference type="PANTHER" id="PTHR46825:SF9">
    <property type="entry name" value="BETA-LACTAMASE-RELATED DOMAIN-CONTAINING PROTEIN"/>
    <property type="match status" value="1"/>
</dbReference>
<evidence type="ECO:0000313" key="2">
    <source>
        <dbReference type="EMBL" id="TFZ05440.1"/>
    </source>
</evidence>
<protein>
    <submittedName>
        <fullName evidence="2">Class A beta-lactamase-related serine hydrolase</fullName>
    </submittedName>
</protein>
<feature type="domain" description="Beta-lactamase-related" evidence="1">
    <location>
        <begin position="25"/>
        <end position="333"/>
    </location>
</feature>
<name>A0A4Z0C4Q8_9BURK</name>
<keyword evidence="3" id="KW-1185">Reference proteome</keyword>
<dbReference type="InterPro" id="IPR001466">
    <property type="entry name" value="Beta-lactam-related"/>
</dbReference>
<proteinExistence type="predicted"/>
<dbReference type="AlphaFoldDB" id="A0A4Z0C4Q8"/>